<evidence type="ECO:0000313" key="2">
    <source>
        <dbReference type="EMBL" id="WGS64556.1"/>
    </source>
</evidence>
<reference evidence="2 3" key="1">
    <citation type="submission" date="2021-02" db="EMBL/GenBank/DDBJ databases">
        <title>Characterization of Marinitoga sp. nov. str. BP5-C20A.</title>
        <authorList>
            <person name="Erauso G."/>
            <person name="Postec A."/>
        </authorList>
    </citation>
    <scope>NUCLEOTIDE SEQUENCE [LARGE SCALE GENOMIC DNA]</scope>
    <source>
        <strain evidence="2 3">BP5-C20A</strain>
    </source>
</reference>
<evidence type="ECO:0000256" key="1">
    <source>
        <dbReference type="SAM" id="Phobius"/>
    </source>
</evidence>
<keyword evidence="1" id="KW-1133">Transmembrane helix</keyword>
<sequence>MIYSVVFSILLSGLAAYYLKANILFMVLSVILGLITAIFSFLSKKYDKLTITFLFIGLLLSVFGIIRSFNIDLFIVLVLGSTIFSSLYNYKNSKIFITLAWLINAIAIGTYIYVNISTASALIIGILVFASGLRDILPKKKAEEDIVEKDNL</sequence>
<keyword evidence="1" id="KW-0472">Membrane</keyword>
<feature type="transmembrane region" description="Helical" evidence="1">
    <location>
        <begin position="25"/>
        <end position="42"/>
    </location>
</feature>
<dbReference type="RefSeq" id="WP_280998302.1">
    <property type="nucleotide sequence ID" value="NZ_CP069362.1"/>
</dbReference>
<feature type="transmembrane region" description="Helical" evidence="1">
    <location>
        <begin position="119"/>
        <end position="137"/>
    </location>
</feature>
<gene>
    <name evidence="2" type="ORF">JRV97_09285</name>
</gene>
<feature type="transmembrane region" description="Helical" evidence="1">
    <location>
        <begin position="73"/>
        <end position="90"/>
    </location>
</feature>
<keyword evidence="3" id="KW-1185">Reference proteome</keyword>
<proteinExistence type="predicted"/>
<protein>
    <recommendedName>
        <fullName evidence="4">DUF4203 domain-containing protein</fullName>
    </recommendedName>
</protein>
<dbReference type="Proteomes" id="UP001232493">
    <property type="component" value="Chromosome"/>
</dbReference>
<evidence type="ECO:0000313" key="3">
    <source>
        <dbReference type="Proteomes" id="UP001232493"/>
    </source>
</evidence>
<accession>A0ABY8PPN6</accession>
<organism evidence="2 3">
    <name type="scientific">Marinitoga aeolica</name>
    <dbReference type="NCBI Taxonomy" id="2809031"/>
    <lineage>
        <taxon>Bacteria</taxon>
        <taxon>Thermotogati</taxon>
        <taxon>Thermotogota</taxon>
        <taxon>Thermotogae</taxon>
        <taxon>Petrotogales</taxon>
        <taxon>Petrotogaceae</taxon>
        <taxon>Marinitoga</taxon>
    </lineage>
</organism>
<dbReference type="EMBL" id="CP069362">
    <property type="protein sequence ID" value="WGS64556.1"/>
    <property type="molecule type" value="Genomic_DNA"/>
</dbReference>
<keyword evidence="1" id="KW-0812">Transmembrane</keyword>
<feature type="transmembrane region" description="Helical" evidence="1">
    <location>
        <begin position="49"/>
        <end position="67"/>
    </location>
</feature>
<evidence type="ECO:0008006" key="4">
    <source>
        <dbReference type="Google" id="ProtNLM"/>
    </source>
</evidence>
<name>A0ABY8PPN6_9BACT</name>